<evidence type="ECO:0000313" key="5">
    <source>
        <dbReference type="Proteomes" id="UP000709295"/>
    </source>
</evidence>
<comment type="caution">
    <text evidence="4">The sequence shown here is derived from an EMBL/GenBank/DDBJ whole genome shotgun (WGS) entry which is preliminary data.</text>
</comment>
<dbReference type="GO" id="GO:0046872">
    <property type="term" value="F:metal ion binding"/>
    <property type="evidence" value="ECO:0007669"/>
    <property type="project" value="UniProtKB-KW"/>
</dbReference>
<sequence length="112" mass="13154">MIPVFKKPPKAELHPEHSYINKQLAKARIKSEHCIGLLKMRFQYLREIRVQLEKKEAHETPHTVCHMCMYDSQPIIAEPIPKEWREELESYITGGSTMTMNSICPYGRGSWR</sequence>
<protein>
    <recommendedName>
        <fullName evidence="3">DDE Tnp4 domain-containing protein</fullName>
    </recommendedName>
</protein>
<evidence type="ECO:0000259" key="3">
    <source>
        <dbReference type="Pfam" id="PF13359"/>
    </source>
</evidence>
<comment type="cofactor">
    <cofactor evidence="1">
        <name>a divalent metal cation</name>
        <dbReference type="ChEBI" id="CHEBI:60240"/>
    </cofactor>
</comment>
<evidence type="ECO:0000256" key="1">
    <source>
        <dbReference type="ARBA" id="ARBA00001968"/>
    </source>
</evidence>
<feature type="domain" description="DDE Tnp4" evidence="3">
    <location>
        <begin position="5"/>
        <end position="65"/>
    </location>
</feature>
<dbReference type="InterPro" id="IPR027806">
    <property type="entry name" value="HARBI1_dom"/>
</dbReference>
<keyword evidence="2" id="KW-0479">Metal-binding</keyword>
<keyword evidence="5" id="KW-1185">Reference proteome</keyword>
<accession>A0A8J5M1Z6</accession>
<reference evidence="4" key="1">
    <citation type="submission" date="2021-01" db="EMBL/GenBank/DDBJ databases">
        <title>Phytophthora aleatoria, a newly-described species from Pinus radiata is distinct from Phytophthora cactorum isolates based on comparative genomics.</title>
        <authorList>
            <person name="Mcdougal R."/>
            <person name="Panda P."/>
            <person name="Williams N."/>
            <person name="Studholme D.J."/>
        </authorList>
    </citation>
    <scope>NUCLEOTIDE SEQUENCE</scope>
    <source>
        <strain evidence="4">NZFS 4037</strain>
    </source>
</reference>
<organism evidence="4 5">
    <name type="scientific">Phytophthora aleatoria</name>
    <dbReference type="NCBI Taxonomy" id="2496075"/>
    <lineage>
        <taxon>Eukaryota</taxon>
        <taxon>Sar</taxon>
        <taxon>Stramenopiles</taxon>
        <taxon>Oomycota</taxon>
        <taxon>Peronosporomycetes</taxon>
        <taxon>Peronosporales</taxon>
        <taxon>Peronosporaceae</taxon>
        <taxon>Phytophthora</taxon>
    </lineage>
</organism>
<dbReference type="EMBL" id="JAENGY010000606">
    <property type="protein sequence ID" value="KAG6959552.1"/>
    <property type="molecule type" value="Genomic_DNA"/>
</dbReference>
<dbReference type="Pfam" id="PF13359">
    <property type="entry name" value="DDE_Tnp_4"/>
    <property type="match status" value="1"/>
</dbReference>
<dbReference type="AlphaFoldDB" id="A0A8J5M1Z6"/>
<gene>
    <name evidence="4" type="ORF">JG688_00010021</name>
</gene>
<proteinExistence type="predicted"/>
<dbReference type="Proteomes" id="UP000709295">
    <property type="component" value="Unassembled WGS sequence"/>
</dbReference>
<evidence type="ECO:0000256" key="2">
    <source>
        <dbReference type="ARBA" id="ARBA00022723"/>
    </source>
</evidence>
<evidence type="ECO:0000313" key="4">
    <source>
        <dbReference type="EMBL" id="KAG6959552.1"/>
    </source>
</evidence>
<name>A0A8J5M1Z6_9STRA</name>